<dbReference type="SUPFAM" id="SSF88713">
    <property type="entry name" value="Glycoside hydrolase/deacetylase"/>
    <property type="match status" value="1"/>
</dbReference>
<dbReference type="Proteomes" id="UP000005408">
    <property type="component" value="Unassembled WGS sequence"/>
</dbReference>
<dbReference type="OrthoDB" id="8908051at2759"/>
<evidence type="ECO:0000256" key="2">
    <source>
        <dbReference type="ARBA" id="ARBA00003451"/>
    </source>
</evidence>
<dbReference type="InterPro" id="IPR011330">
    <property type="entry name" value="Glyco_hydro/deAcase_b/a-brl"/>
</dbReference>
<dbReference type="GO" id="GO:0019213">
    <property type="term" value="F:deacetylase activity"/>
    <property type="evidence" value="ECO:0007669"/>
    <property type="project" value="TreeGrafter"/>
</dbReference>
<dbReference type="PANTHER" id="PTHR31609">
    <property type="entry name" value="YDJC DEACETYLASE FAMILY MEMBER"/>
    <property type="match status" value="1"/>
</dbReference>
<dbReference type="GO" id="GO:0005975">
    <property type="term" value="P:carbohydrate metabolic process"/>
    <property type="evidence" value="ECO:0007669"/>
    <property type="project" value="InterPro"/>
</dbReference>
<dbReference type="Pfam" id="PF04794">
    <property type="entry name" value="YdjC"/>
    <property type="match status" value="1"/>
</dbReference>
<evidence type="ECO:0000256" key="8">
    <source>
        <dbReference type="ARBA" id="ARBA00023277"/>
    </source>
</evidence>
<evidence type="ECO:0000313" key="10">
    <source>
        <dbReference type="Proteomes" id="UP000005408"/>
    </source>
</evidence>
<keyword evidence="6" id="KW-0378">Hydrolase</keyword>
<evidence type="ECO:0000256" key="7">
    <source>
        <dbReference type="ARBA" id="ARBA00022842"/>
    </source>
</evidence>
<dbReference type="OMA" id="GLHNCDW"/>
<evidence type="ECO:0000313" key="9">
    <source>
        <dbReference type="EnsemblMetazoa" id="G28737.1:cds"/>
    </source>
</evidence>
<accession>A0A8W8LRT2</accession>
<sequence length="298" mass="33426">MRRFLVINADDFGYSVERNEGMVTCFLSGAISGVTLMVNGVAAEDAVNRAKKVNMPTGMHFNIIEGTPVGTKTKTLTDCNGKFLDLSSLKKALSKGEVDMEEVRWELQSQIDKFQSLMGRKPEHIDGHQHAHLLPGICEVFASVLRENGVRSTRCPYEDLEPDHVYSWTADVIKDLDAMFQEVIDQASSAKPILKENGIWVSDRFVGLQTMGSDMTIERLQRQLAKAFKCNENDVISCELMVHPGYKSGDVGGCGIGVDDFARSEQREHEMNVLQSKEMQDFYRTQGIEIVPFQRCYS</sequence>
<keyword evidence="8" id="KW-0119">Carbohydrate metabolism</keyword>
<dbReference type="Gene3D" id="3.20.20.370">
    <property type="entry name" value="Glycoside hydrolase/deacetylase"/>
    <property type="match status" value="1"/>
</dbReference>
<dbReference type="GO" id="GO:0046872">
    <property type="term" value="F:metal ion binding"/>
    <property type="evidence" value="ECO:0007669"/>
    <property type="project" value="UniProtKB-KW"/>
</dbReference>
<evidence type="ECO:0000256" key="4">
    <source>
        <dbReference type="ARBA" id="ARBA00018477"/>
    </source>
</evidence>
<dbReference type="InterPro" id="IPR006879">
    <property type="entry name" value="YdjC-like"/>
</dbReference>
<dbReference type="PANTHER" id="PTHR31609:SF1">
    <property type="entry name" value="CARBOHYDRATE DEACETYLASE"/>
    <property type="match status" value="1"/>
</dbReference>
<comment type="function">
    <text evidence="2">Probably catalyzes the deacetylation of acetylated carbohydrates an important step in the degradation of oligosaccharides.</text>
</comment>
<keyword evidence="7" id="KW-0460">Magnesium</keyword>
<name>A0A8W8LRT2_MAGGI</name>
<organism evidence="9 10">
    <name type="scientific">Magallana gigas</name>
    <name type="common">Pacific oyster</name>
    <name type="synonym">Crassostrea gigas</name>
    <dbReference type="NCBI Taxonomy" id="29159"/>
    <lineage>
        <taxon>Eukaryota</taxon>
        <taxon>Metazoa</taxon>
        <taxon>Spiralia</taxon>
        <taxon>Lophotrochozoa</taxon>
        <taxon>Mollusca</taxon>
        <taxon>Bivalvia</taxon>
        <taxon>Autobranchia</taxon>
        <taxon>Pteriomorphia</taxon>
        <taxon>Ostreida</taxon>
        <taxon>Ostreoidea</taxon>
        <taxon>Ostreidae</taxon>
        <taxon>Magallana</taxon>
    </lineage>
</organism>
<dbReference type="EnsemblMetazoa" id="G28737.1">
    <property type="protein sequence ID" value="G28737.1:cds"/>
    <property type="gene ID" value="G28737"/>
</dbReference>
<dbReference type="GO" id="GO:0016787">
    <property type="term" value="F:hydrolase activity"/>
    <property type="evidence" value="ECO:0007669"/>
    <property type="project" value="UniProtKB-KW"/>
</dbReference>
<proteinExistence type="inferred from homology"/>
<evidence type="ECO:0000256" key="3">
    <source>
        <dbReference type="ARBA" id="ARBA00008843"/>
    </source>
</evidence>
<comment type="similarity">
    <text evidence="3">Belongs to the YdjC deacetylase family.</text>
</comment>
<evidence type="ECO:0000256" key="6">
    <source>
        <dbReference type="ARBA" id="ARBA00022801"/>
    </source>
</evidence>
<reference evidence="9" key="1">
    <citation type="submission" date="2022-08" db="UniProtKB">
        <authorList>
            <consortium name="EnsemblMetazoa"/>
        </authorList>
    </citation>
    <scope>IDENTIFICATION</scope>
    <source>
        <strain evidence="9">05x7-T-G4-1.051#20</strain>
    </source>
</reference>
<keyword evidence="5" id="KW-0479">Metal-binding</keyword>
<evidence type="ECO:0000256" key="5">
    <source>
        <dbReference type="ARBA" id="ARBA00022723"/>
    </source>
</evidence>
<comment type="cofactor">
    <cofactor evidence="1">
        <name>Mg(2+)</name>
        <dbReference type="ChEBI" id="CHEBI:18420"/>
    </cofactor>
</comment>
<keyword evidence="10" id="KW-1185">Reference proteome</keyword>
<dbReference type="AlphaFoldDB" id="A0A8W8LRT2"/>
<protein>
    <recommendedName>
        <fullName evidence="4">Carbohydrate deacetylase</fullName>
    </recommendedName>
</protein>
<evidence type="ECO:0000256" key="1">
    <source>
        <dbReference type="ARBA" id="ARBA00001946"/>
    </source>
</evidence>